<dbReference type="HOGENOM" id="CLU_2285177_0_0_2"/>
<gene>
    <name evidence="1" type="ordered locus">YG5714_0604</name>
</gene>
<proteinExistence type="predicted"/>
<dbReference type="GeneID" id="7807385"/>
<evidence type="ECO:0000313" key="2">
    <source>
        <dbReference type="Proteomes" id="UP000002308"/>
    </source>
</evidence>
<evidence type="ECO:0000313" key="1">
    <source>
        <dbReference type="EMBL" id="ACP44901.1"/>
    </source>
</evidence>
<accession>C3NBB6</accession>
<dbReference type="EMBL" id="CP001403">
    <property type="protein sequence ID" value="ACP44901.1"/>
    <property type="molecule type" value="Genomic_DNA"/>
</dbReference>
<name>C3NBB6_SACI7</name>
<dbReference type="RefSeq" id="WP_012715730.1">
    <property type="nucleotide sequence ID" value="NC_012622.1"/>
</dbReference>
<organism evidence="1 2">
    <name type="scientific">Saccharolobus islandicus (strain Y.G.57.14 / Yellowstone #1)</name>
    <name type="common">Sulfolobus islandicus</name>
    <dbReference type="NCBI Taxonomy" id="439386"/>
    <lineage>
        <taxon>Archaea</taxon>
        <taxon>Thermoproteota</taxon>
        <taxon>Thermoprotei</taxon>
        <taxon>Sulfolobales</taxon>
        <taxon>Sulfolobaceae</taxon>
        <taxon>Saccharolobus</taxon>
    </lineage>
</organism>
<reference evidence="1 2" key="1">
    <citation type="journal article" date="2009" name="Proc. Natl. Acad. Sci. U.S.A.">
        <title>Biogeography of the Sulfolobus islandicus pan-genome.</title>
        <authorList>
            <person name="Reno M.L."/>
            <person name="Held N.L."/>
            <person name="Fields C.J."/>
            <person name="Burke P.V."/>
            <person name="Whitaker R.J."/>
        </authorList>
    </citation>
    <scope>NUCLEOTIDE SEQUENCE [LARGE SCALE GENOMIC DNA]</scope>
    <source>
        <strain evidence="2">Y.G.57.14 / Yellowstone #1</strain>
    </source>
</reference>
<dbReference type="KEGG" id="siy:YG5714_0604"/>
<protein>
    <submittedName>
        <fullName evidence="1">Uncharacterized protein</fullName>
    </submittedName>
</protein>
<dbReference type="Proteomes" id="UP000002308">
    <property type="component" value="Chromosome"/>
</dbReference>
<dbReference type="AlphaFoldDB" id="C3NBB6"/>
<sequence length="101" mass="11492">MLIKQLAIKEGITKCQIIKDTNSASLILLKINDEDVNKISFHLIFIFDDYLGFPADGVIVMLPITFLDNKLELITQSSKNMRNIQGFISFLRSTKLYIAIL</sequence>